<dbReference type="RefSeq" id="WP_241052981.1">
    <property type="nucleotide sequence ID" value="NZ_JAKZBV010000001.1"/>
</dbReference>
<dbReference type="SUPFAM" id="SSF160113">
    <property type="entry name" value="YegP-like"/>
    <property type="match status" value="1"/>
</dbReference>
<evidence type="ECO:0000313" key="3">
    <source>
        <dbReference type="Proteomes" id="UP001202922"/>
    </source>
</evidence>
<name>A0ABS9TZV9_9MICC</name>
<dbReference type="InterPro" id="IPR010879">
    <property type="entry name" value="DUF1508"/>
</dbReference>
<comment type="caution">
    <text evidence="2">The sequence shown here is derived from an EMBL/GenBank/DDBJ whole genome shotgun (WGS) entry which is preliminary data.</text>
</comment>
<feature type="domain" description="DUF1508" evidence="1">
    <location>
        <begin position="10"/>
        <end position="45"/>
    </location>
</feature>
<organism evidence="2 3">
    <name type="scientific">Sinomonas terrae</name>
    <dbReference type="NCBI Taxonomy" id="2908838"/>
    <lineage>
        <taxon>Bacteria</taxon>
        <taxon>Bacillati</taxon>
        <taxon>Actinomycetota</taxon>
        <taxon>Actinomycetes</taxon>
        <taxon>Micrococcales</taxon>
        <taxon>Micrococcaceae</taxon>
        <taxon>Sinomonas</taxon>
    </lineage>
</organism>
<keyword evidence="3" id="KW-1185">Reference proteome</keyword>
<dbReference type="Proteomes" id="UP001202922">
    <property type="component" value="Unassembled WGS sequence"/>
</dbReference>
<dbReference type="InterPro" id="IPR036913">
    <property type="entry name" value="YegP-like_sf"/>
</dbReference>
<gene>
    <name evidence="2" type="ORF">L0M17_06285</name>
</gene>
<protein>
    <submittedName>
        <fullName evidence="2">DUF1508 domain-containing protein</fullName>
    </submittedName>
</protein>
<evidence type="ECO:0000259" key="1">
    <source>
        <dbReference type="Pfam" id="PF07411"/>
    </source>
</evidence>
<sequence>MAKCILYPRNDGKWAWRLEADDGRIIAIDGSSGYDNESDARHIAEKIVGGHFNDAKKTIIKDIGVERTEPEPTPGA</sequence>
<reference evidence="2 3" key="1">
    <citation type="submission" date="2022-03" db="EMBL/GenBank/DDBJ databases">
        <title>Sinomonas sp. isolated from a soil.</title>
        <authorList>
            <person name="Han J."/>
            <person name="Kim D.-U."/>
        </authorList>
    </citation>
    <scope>NUCLEOTIDE SEQUENCE [LARGE SCALE GENOMIC DNA]</scope>
    <source>
        <strain evidence="2 3">5-5</strain>
    </source>
</reference>
<proteinExistence type="predicted"/>
<evidence type="ECO:0000313" key="2">
    <source>
        <dbReference type="EMBL" id="MCH6469600.1"/>
    </source>
</evidence>
<dbReference type="Pfam" id="PF07411">
    <property type="entry name" value="DUF1508"/>
    <property type="match status" value="1"/>
</dbReference>
<accession>A0ABS9TZV9</accession>
<dbReference type="EMBL" id="JAKZBV010000001">
    <property type="protein sequence ID" value="MCH6469600.1"/>
    <property type="molecule type" value="Genomic_DNA"/>
</dbReference>
<dbReference type="Gene3D" id="3.30.160.160">
    <property type="entry name" value="YegP-like"/>
    <property type="match status" value="1"/>
</dbReference>